<proteinExistence type="predicted"/>
<dbReference type="Pfam" id="PF00534">
    <property type="entry name" value="Glycos_transf_1"/>
    <property type="match status" value="1"/>
</dbReference>
<evidence type="ECO:0000259" key="2">
    <source>
        <dbReference type="Pfam" id="PF00534"/>
    </source>
</evidence>
<dbReference type="Gene3D" id="3.40.50.2000">
    <property type="entry name" value="Glycogen Phosphorylase B"/>
    <property type="match status" value="1"/>
</dbReference>
<dbReference type="EMBL" id="QWEE01000001">
    <property type="protein sequence ID" value="RII94866.1"/>
    <property type="molecule type" value="Genomic_DNA"/>
</dbReference>
<name>A0ABX9N9H0_9MICO</name>
<organism evidence="3 4">
    <name type="scientific">Clavibacter californiensis</name>
    <dbReference type="NCBI Taxonomy" id="1401995"/>
    <lineage>
        <taxon>Bacteria</taxon>
        <taxon>Bacillati</taxon>
        <taxon>Actinomycetota</taxon>
        <taxon>Actinomycetes</taxon>
        <taxon>Micrococcales</taxon>
        <taxon>Microbacteriaceae</taxon>
        <taxon>Clavibacter</taxon>
    </lineage>
</organism>
<protein>
    <submittedName>
        <fullName evidence="3">Glycosyltransferase</fullName>
    </submittedName>
</protein>
<keyword evidence="1" id="KW-0808">Transferase</keyword>
<evidence type="ECO:0000313" key="3">
    <source>
        <dbReference type="EMBL" id="RII94866.1"/>
    </source>
</evidence>
<gene>
    <name evidence="3" type="ORF">DZF98_00135</name>
</gene>
<evidence type="ECO:0000313" key="4">
    <source>
        <dbReference type="Proteomes" id="UP000265355"/>
    </source>
</evidence>
<dbReference type="InterPro" id="IPR001296">
    <property type="entry name" value="Glyco_trans_1"/>
</dbReference>
<keyword evidence="4" id="KW-1185">Reference proteome</keyword>
<reference evidence="3 4" key="1">
    <citation type="submission" date="2018-08" db="EMBL/GenBank/DDBJ databases">
        <title>Genome Sequence of Clavibacter michiganensis Subspecies type strains, and the Atypical Peach-Colored Strains Isolated from Tomato.</title>
        <authorList>
            <person name="Osdaghi E."/>
            <person name="Portier P."/>
            <person name="Briand M."/>
            <person name="Jacques M.-A."/>
        </authorList>
    </citation>
    <scope>NUCLEOTIDE SEQUENCE [LARGE SCALE GENOMIC DNA]</scope>
    <source>
        <strain evidence="3 4">CFBP 8216</strain>
    </source>
</reference>
<dbReference type="SUPFAM" id="SSF53756">
    <property type="entry name" value="UDP-Glycosyltransferase/glycogen phosphorylase"/>
    <property type="match status" value="1"/>
</dbReference>
<sequence length="322" mass="36326">MRILMWHVHGTWTNSFVRGDHEYLLPMTAARDADGLGIRPPWTWPSNVQEVPVEDLRATEFDVVLLQRPHELVLTELWTGRKPGRDVPAVYVEHNTPGGNVPYTRHPMAAQESIEVVQVTHFNDLMWDTDGARVSVIVDGVVDPGHLYTGELPRQTVVVNDPIRRGRATGTDLLPRFCEAAPVDVFGMGADWLHGRLGVEADQLVTYDLPQVQMHAEIARRRVYIHPFRWTSLGLSLMEAMFIGMPIVCLNTTEAAESLHREDVFLSTSYEALVKASTRFLEDPDMARHYGERARAVAIRQFGIPRFVSEWDSLLARTIAGS</sequence>
<dbReference type="Proteomes" id="UP000265355">
    <property type="component" value="Unassembled WGS sequence"/>
</dbReference>
<evidence type="ECO:0000256" key="1">
    <source>
        <dbReference type="ARBA" id="ARBA00022679"/>
    </source>
</evidence>
<accession>A0ABX9N9H0</accession>
<feature type="domain" description="Glycosyl transferase family 1" evidence="2">
    <location>
        <begin position="197"/>
        <end position="296"/>
    </location>
</feature>
<comment type="caution">
    <text evidence="3">The sequence shown here is derived from an EMBL/GenBank/DDBJ whole genome shotgun (WGS) entry which is preliminary data.</text>
</comment>